<feature type="transmembrane region" description="Helical" evidence="8">
    <location>
        <begin position="219"/>
        <end position="242"/>
    </location>
</feature>
<keyword evidence="4" id="KW-0808">Transferase</keyword>
<dbReference type="InterPro" id="IPR038731">
    <property type="entry name" value="RgtA/B/C-like"/>
</dbReference>
<feature type="transmembrane region" description="Helical" evidence="8">
    <location>
        <begin position="100"/>
        <end position="120"/>
    </location>
</feature>
<dbReference type="Proteomes" id="UP000321580">
    <property type="component" value="Unassembled WGS sequence"/>
</dbReference>
<evidence type="ECO:0000256" key="5">
    <source>
        <dbReference type="ARBA" id="ARBA00022692"/>
    </source>
</evidence>
<dbReference type="GO" id="GO:0010041">
    <property type="term" value="P:response to iron(III) ion"/>
    <property type="evidence" value="ECO:0007669"/>
    <property type="project" value="TreeGrafter"/>
</dbReference>
<keyword evidence="3" id="KW-0328">Glycosyltransferase</keyword>
<feature type="domain" description="Glycosyltransferase RgtA/B/C/D-like" evidence="9">
    <location>
        <begin position="79"/>
        <end position="236"/>
    </location>
</feature>
<accession>A0A5C6S5K1</accession>
<feature type="transmembrane region" description="Helical" evidence="8">
    <location>
        <begin position="337"/>
        <end position="354"/>
    </location>
</feature>
<evidence type="ECO:0000256" key="1">
    <source>
        <dbReference type="ARBA" id="ARBA00004651"/>
    </source>
</evidence>
<evidence type="ECO:0000256" key="7">
    <source>
        <dbReference type="ARBA" id="ARBA00023136"/>
    </source>
</evidence>
<feature type="transmembrane region" description="Helical" evidence="8">
    <location>
        <begin position="184"/>
        <end position="213"/>
    </location>
</feature>
<organism evidence="10 11">
    <name type="scientific">Phaeodactylibacter luteus</name>
    <dbReference type="NCBI Taxonomy" id="1564516"/>
    <lineage>
        <taxon>Bacteria</taxon>
        <taxon>Pseudomonadati</taxon>
        <taxon>Bacteroidota</taxon>
        <taxon>Saprospiria</taxon>
        <taxon>Saprospirales</taxon>
        <taxon>Haliscomenobacteraceae</taxon>
        <taxon>Phaeodactylibacter</taxon>
    </lineage>
</organism>
<evidence type="ECO:0000256" key="8">
    <source>
        <dbReference type="SAM" id="Phobius"/>
    </source>
</evidence>
<keyword evidence="6 8" id="KW-1133">Transmembrane helix</keyword>
<dbReference type="RefSeq" id="WP_170254461.1">
    <property type="nucleotide sequence ID" value="NZ_VOOR01000003.1"/>
</dbReference>
<comment type="caution">
    <text evidence="10">The sequence shown here is derived from an EMBL/GenBank/DDBJ whole genome shotgun (WGS) entry which is preliminary data.</text>
</comment>
<dbReference type="GO" id="GO:0005886">
    <property type="term" value="C:plasma membrane"/>
    <property type="evidence" value="ECO:0007669"/>
    <property type="project" value="UniProtKB-SubCell"/>
</dbReference>
<evidence type="ECO:0000256" key="2">
    <source>
        <dbReference type="ARBA" id="ARBA00022475"/>
    </source>
</evidence>
<feature type="transmembrane region" description="Helical" evidence="8">
    <location>
        <begin position="398"/>
        <end position="417"/>
    </location>
</feature>
<feature type="transmembrane region" description="Helical" evidence="8">
    <location>
        <begin position="132"/>
        <end position="149"/>
    </location>
</feature>
<evidence type="ECO:0000313" key="11">
    <source>
        <dbReference type="Proteomes" id="UP000321580"/>
    </source>
</evidence>
<keyword evidence="2" id="KW-1003">Cell membrane</keyword>
<feature type="transmembrane region" description="Helical" evidence="8">
    <location>
        <begin position="155"/>
        <end position="172"/>
    </location>
</feature>
<feature type="transmembrane region" description="Helical" evidence="8">
    <location>
        <begin position="311"/>
        <end position="331"/>
    </location>
</feature>
<evidence type="ECO:0000256" key="3">
    <source>
        <dbReference type="ARBA" id="ARBA00022676"/>
    </source>
</evidence>
<evidence type="ECO:0000256" key="4">
    <source>
        <dbReference type="ARBA" id="ARBA00022679"/>
    </source>
</evidence>
<protein>
    <recommendedName>
        <fullName evidence="9">Glycosyltransferase RgtA/B/C/D-like domain-containing protein</fullName>
    </recommendedName>
</protein>
<name>A0A5C6S5K1_9BACT</name>
<keyword evidence="11" id="KW-1185">Reference proteome</keyword>
<reference evidence="10 11" key="1">
    <citation type="submission" date="2019-08" db="EMBL/GenBank/DDBJ databases">
        <title>Genome of Phaeodactylibacter luteus.</title>
        <authorList>
            <person name="Bowman J.P."/>
        </authorList>
    </citation>
    <scope>NUCLEOTIDE SEQUENCE [LARGE SCALE GENOMIC DNA]</scope>
    <source>
        <strain evidence="10 11">KCTC 42180</strain>
    </source>
</reference>
<comment type="subcellular location">
    <subcellularLocation>
        <location evidence="1">Cell membrane</location>
        <topology evidence="1">Multi-pass membrane protein</topology>
    </subcellularLocation>
</comment>
<evidence type="ECO:0000256" key="6">
    <source>
        <dbReference type="ARBA" id="ARBA00022989"/>
    </source>
</evidence>
<proteinExistence type="predicted"/>
<dbReference type="AlphaFoldDB" id="A0A5C6S5K1"/>
<dbReference type="PANTHER" id="PTHR33908:SF3">
    <property type="entry name" value="UNDECAPRENYL PHOSPHATE-ALPHA-4-AMINO-4-DEOXY-L-ARABINOSE ARABINOSYL TRANSFERASE"/>
    <property type="match status" value="1"/>
</dbReference>
<keyword evidence="7 8" id="KW-0472">Membrane</keyword>
<dbReference type="InterPro" id="IPR050297">
    <property type="entry name" value="LipidA_mod_glycosyltrf_83"/>
</dbReference>
<feature type="transmembrane region" description="Helical" evidence="8">
    <location>
        <begin position="424"/>
        <end position="443"/>
    </location>
</feature>
<dbReference type="GO" id="GO:0016763">
    <property type="term" value="F:pentosyltransferase activity"/>
    <property type="evidence" value="ECO:0007669"/>
    <property type="project" value="TreeGrafter"/>
</dbReference>
<dbReference type="EMBL" id="VOOR01000003">
    <property type="protein sequence ID" value="TXB68893.1"/>
    <property type="molecule type" value="Genomic_DNA"/>
</dbReference>
<dbReference type="PANTHER" id="PTHR33908">
    <property type="entry name" value="MANNOSYLTRANSFERASE YKCB-RELATED"/>
    <property type="match status" value="1"/>
</dbReference>
<dbReference type="Pfam" id="PF13231">
    <property type="entry name" value="PMT_2"/>
    <property type="match status" value="1"/>
</dbReference>
<sequence length="537" mass="60183">MCFFLANATTNSMDTARPPAFPTRIFYLAAVLYAISLFVKLGEQPVYLEEPRRALIAMEMEEAGNWLVPRQLGAFYYRKPPVFNWMVMLSAKATGGYGRWALRLPTVFSLLATLLLLYSIGKRYEGPEFGRVWAALYAGSGAILFYFSLLGEIDLFYSFVTLGSMLAFFHFYQQKRYTQMFGWSYALAAVGLLTKGLPAIPFLGLTVLAWLAYEKRLKLLLAWQHGVGIGAFVAIAGGYLLAYHQYNSLDNYLADWLTESVGRTAVGNELGRTIGHLATFPLDTLKDMLPGSLLLLLFATRRDIWAKARQHPLVAFGLVVFAANFLVYWFSPGARQRYIYMLYPLLYSVGVLGWQYRGEAPAWREGVFGHIVLGLMVALCLGSLGLNAVPAFDFLEGRLLISLLGALAFGGLAFLVYQDRSRSLWALFFGLIAARLLFAFTVLPQRSQDSAGQRNTDIATAIYEIVGEEPLCLYEGGRVSYTVIYELDRRRERTVVFCDTLVPGAFIMVPADSFPAYRGLVDIPFHDGDFRLIEVPR</sequence>
<keyword evidence="5 8" id="KW-0812">Transmembrane</keyword>
<feature type="transmembrane region" description="Helical" evidence="8">
    <location>
        <begin position="366"/>
        <end position="386"/>
    </location>
</feature>
<dbReference type="GO" id="GO:0009103">
    <property type="term" value="P:lipopolysaccharide biosynthetic process"/>
    <property type="evidence" value="ECO:0007669"/>
    <property type="project" value="UniProtKB-ARBA"/>
</dbReference>
<feature type="transmembrane region" description="Helical" evidence="8">
    <location>
        <begin position="21"/>
        <end position="39"/>
    </location>
</feature>
<evidence type="ECO:0000313" key="10">
    <source>
        <dbReference type="EMBL" id="TXB68893.1"/>
    </source>
</evidence>
<evidence type="ECO:0000259" key="9">
    <source>
        <dbReference type="Pfam" id="PF13231"/>
    </source>
</evidence>
<gene>
    <name evidence="10" type="ORF">FRY97_02160</name>
</gene>